<evidence type="ECO:0000256" key="1">
    <source>
        <dbReference type="SAM" id="MobiDB-lite"/>
    </source>
</evidence>
<evidence type="ECO:0000313" key="3">
    <source>
        <dbReference type="Proteomes" id="UP000054565"/>
    </source>
</evidence>
<gene>
    <name evidence="2" type="ORF">CIRG_07530</name>
</gene>
<name>A0A0J6YL44_COCIT</name>
<feature type="region of interest" description="Disordered" evidence="1">
    <location>
        <begin position="40"/>
        <end position="62"/>
    </location>
</feature>
<protein>
    <submittedName>
        <fullName evidence="2">Uncharacterized protein</fullName>
    </submittedName>
</protein>
<dbReference type="Proteomes" id="UP000054565">
    <property type="component" value="Unassembled WGS sequence"/>
</dbReference>
<organism evidence="2 3">
    <name type="scientific">Coccidioides immitis RMSCC 2394</name>
    <dbReference type="NCBI Taxonomy" id="404692"/>
    <lineage>
        <taxon>Eukaryota</taxon>
        <taxon>Fungi</taxon>
        <taxon>Dikarya</taxon>
        <taxon>Ascomycota</taxon>
        <taxon>Pezizomycotina</taxon>
        <taxon>Eurotiomycetes</taxon>
        <taxon>Eurotiomycetidae</taxon>
        <taxon>Onygenales</taxon>
        <taxon>Onygenaceae</taxon>
        <taxon>Coccidioides</taxon>
    </lineage>
</organism>
<evidence type="ECO:0000313" key="2">
    <source>
        <dbReference type="EMBL" id="KMP07849.1"/>
    </source>
</evidence>
<sequence length="266" mass="30130">MGKPQAVKTKSSLLWLGHFRPAAHQNISFRHLDSANSFNGGQNVSTGDPGDTGAAPALGGRKATTRRITATARRRIVPTKEEQQLRGEERRLRKQAEEQLRLQTQNTTVPEFLDACHSHLFLGLDIRRDKDSSTKGNPANAGRKLCPAKIREWTNFPDEQILIWDDLMNTDFVAERHFCGDDGLIIKTRRVEFTMRLCWDTVARIIPQGKLAELELQAHVKLKLKLKPKRNFGMTPTSSDHERTFLCIILNVNLDAAVREQPQHLL</sequence>
<dbReference type="EMBL" id="DS028097">
    <property type="protein sequence ID" value="KMP07849.1"/>
    <property type="molecule type" value="Genomic_DNA"/>
</dbReference>
<accession>A0A0J6YL44</accession>
<reference evidence="3" key="1">
    <citation type="journal article" date="2010" name="Genome Res.">
        <title>Population genomic sequencing of Coccidioides fungi reveals recent hybridization and transposon control.</title>
        <authorList>
            <person name="Neafsey D.E."/>
            <person name="Barker B.M."/>
            <person name="Sharpton T.J."/>
            <person name="Stajich J.E."/>
            <person name="Park D.J."/>
            <person name="Whiston E."/>
            <person name="Hung C.-Y."/>
            <person name="McMahan C."/>
            <person name="White J."/>
            <person name="Sykes S."/>
            <person name="Heiman D."/>
            <person name="Young S."/>
            <person name="Zeng Q."/>
            <person name="Abouelleil A."/>
            <person name="Aftuck L."/>
            <person name="Bessette D."/>
            <person name="Brown A."/>
            <person name="FitzGerald M."/>
            <person name="Lui A."/>
            <person name="Macdonald J.P."/>
            <person name="Priest M."/>
            <person name="Orbach M.J."/>
            <person name="Galgiani J.N."/>
            <person name="Kirkland T.N."/>
            <person name="Cole G.T."/>
            <person name="Birren B.W."/>
            <person name="Henn M.R."/>
            <person name="Taylor J.W."/>
            <person name="Rounsley S.D."/>
        </authorList>
    </citation>
    <scope>NUCLEOTIDE SEQUENCE [LARGE SCALE GENOMIC DNA]</scope>
    <source>
        <strain evidence="3">RMSCC 2394</strain>
    </source>
</reference>
<proteinExistence type="predicted"/>
<dbReference type="AlphaFoldDB" id="A0A0J6YL44"/>